<proteinExistence type="predicted"/>
<sequence length="129" mass="14688">MVPDESEPDVLMEDMNLVEMLLAIFASNRLRILDLDETTPVDADATWVDLVPRSVHSLSLLVHKLQNKDLAEALLGQCAGATAERRAHHRRLRFYNDCSWTRSKVRELKNATGLDVDDWECAKQSCFFS</sequence>
<evidence type="ECO:0000313" key="2">
    <source>
        <dbReference type="Proteomes" id="UP000054350"/>
    </source>
</evidence>
<dbReference type="VEuPathDB" id="FungiDB:AMAG_17247"/>
<dbReference type="EMBL" id="GG745388">
    <property type="protein sequence ID" value="KNE73092.1"/>
    <property type="molecule type" value="Genomic_DNA"/>
</dbReference>
<dbReference type="AlphaFoldDB" id="A0A0L0TEB4"/>
<protein>
    <submittedName>
        <fullName evidence="1">Uncharacterized protein</fullName>
    </submittedName>
</protein>
<accession>A0A0L0TEB4</accession>
<dbReference type="Proteomes" id="UP000054350">
    <property type="component" value="Unassembled WGS sequence"/>
</dbReference>
<reference evidence="2" key="2">
    <citation type="submission" date="2009-11" db="EMBL/GenBank/DDBJ databases">
        <title>The Genome Sequence of Allomyces macrogynus strain ATCC 38327.</title>
        <authorList>
            <consortium name="The Broad Institute Genome Sequencing Platform"/>
            <person name="Russ C."/>
            <person name="Cuomo C."/>
            <person name="Shea T."/>
            <person name="Young S.K."/>
            <person name="Zeng Q."/>
            <person name="Koehrsen M."/>
            <person name="Haas B."/>
            <person name="Borodovsky M."/>
            <person name="Guigo R."/>
            <person name="Alvarado L."/>
            <person name="Berlin A."/>
            <person name="Borenstein D."/>
            <person name="Chen Z."/>
            <person name="Engels R."/>
            <person name="Freedman E."/>
            <person name="Gellesch M."/>
            <person name="Goldberg J."/>
            <person name="Griggs A."/>
            <person name="Gujja S."/>
            <person name="Heiman D."/>
            <person name="Hepburn T."/>
            <person name="Howarth C."/>
            <person name="Jen D."/>
            <person name="Larson L."/>
            <person name="Lewis B."/>
            <person name="Mehta T."/>
            <person name="Park D."/>
            <person name="Pearson M."/>
            <person name="Roberts A."/>
            <person name="Saif S."/>
            <person name="Shenoy N."/>
            <person name="Sisk P."/>
            <person name="Stolte C."/>
            <person name="Sykes S."/>
            <person name="Walk T."/>
            <person name="White J."/>
            <person name="Yandava C."/>
            <person name="Burger G."/>
            <person name="Gray M.W."/>
            <person name="Holland P.W.H."/>
            <person name="King N."/>
            <person name="Lang F.B.F."/>
            <person name="Roger A.J."/>
            <person name="Ruiz-Trillo I."/>
            <person name="Lander E."/>
            <person name="Nusbaum C."/>
        </authorList>
    </citation>
    <scope>NUCLEOTIDE SEQUENCE [LARGE SCALE GENOMIC DNA]</scope>
    <source>
        <strain evidence="2">ATCC 38327</strain>
    </source>
</reference>
<reference evidence="1 2" key="1">
    <citation type="submission" date="2009-11" db="EMBL/GenBank/DDBJ databases">
        <title>Annotation of Allomyces macrogynus ATCC 38327.</title>
        <authorList>
            <consortium name="The Broad Institute Genome Sequencing Platform"/>
            <person name="Russ C."/>
            <person name="Cuomo C."/>
            <person name="Burger G."/>
            <person name="Gray M.W."/>
            <person name="Holland P.W.H."/>
            <person name="King N."/>
            <person name="Lang F.B.F."/>
            <person name="Roger A.J."/>
            <person name="Ruiz-Trillo I."/>
            <person name="Young S.K."/>
            <person name="Zeng Q."/>
            <person name="Gargeya S."/>
            <person name="Fitzgerald M."/>
            <person name="Haas B."/>
            <person name="Abouelleil A."/>
            <person name="Alvarado L."/>
            <person name="Arachchi H.M."/>
            <person name="Berlin A."/>
            <person name="Chapman S.B."/>
            <person name="Gearin G."/>
            <person name="Goldberg J."/>
            <person name="Griggs A."/>
            <person name="Gujja S."/>
            <person name="Hansen M."/>
            <person name="Heiman D."/>
            <person name="Howarth C."/>
            <person name="Larimer J."/>
            <person name="Lui A."/>
            <person name="MacDonald P.J.P."/>
            <person name="McCowen C."/>
            <person name="Montmayeur A."/>
            <person name="Murphy C."/>
            <person name="Neiman D."/>
            <person name="Pearson M."/>
            <person name="Priest M."/>
            <person name="Roberts A."/>
            <person name="Saif S."/>
            <person name="Shea T."/>
            <person name="Sisk P."/>
            <person name="Stolte C."/>
            <person name="Sykes S."/>
            <person name="Wortman J."/>
            <person name="Nusbaum C."/>
            <person name="Birren B."/>
        </authorList>
    </citation>
    <scope>NUCLEOTIDE SEQUENCE [LARGE SCALE GENOMIC DNA]</scope>
    <source>
        <strain evidence="1 2">ATCC 38327</strain>
    </source>
</reference>
<name>A0A0L0TEB4_ALLM3</name>
<keyword evidence="2" id="KW-1185">Reference proteome</keyword>
<organism evidence="1 2">
    <name type="scientific">Allomyces macrogynus (strain ATCC 38327)</name>
    <name type="common">Allomyces javanicus var. macrogynus</name>
    <dbReference type="NCBI Taxonomy" id="578462"/>
    <lineage>
        <taxon>Eukaryota</taxon>
        <taxon>Fungi</taxon>
        <taxon>Fungi incertae sedis</taxon>
        <taxon>Blastocladiomycota</taxon>
        <taxon>Blastocladiomycetes</taxon>
        <taxon>Blastocladiales</taxon>
        <taxon>Blastocladiaceae</taxon>
        <taxon>Allomyces</taxon>
    </lineage>
</organism>
<evidence type="ECO:0000313" key="1">
    <source>
        <dbReference type="EMBL" id="KNE73092.1"/>
    </source>
</evidence>
<gene>
    <name evidence="1" type="ORF">AMAG_17247</name>
</gene>